<proteinExistence type="predicted"/>
<accession>A0A401Z0C1</accession>
<dbReference type="InterPro" id="IPR013154">
    <property type="entry name" value="ADH-like_N"/>
</dbReference>
<feature type="domain" description="Enoyl reductase (ER)" evidence="1">
    <location>
        <begin position="16"/>
        <end position="335"/>
    </location>
</feature>
<organism evidence="2 3">
    <name type="scientific">Embleya hyalina</name>
    <dbReference type="NCBI Taxonomy" id="516124"/>
    <lineage>
        <taxon>Bacteria</taxon>
        <taxon>Bacillati</taxon>
        <taxon>Actinomycetota</taxon>
        <taxon>Actinomycetes</taxon>
        <taxon>Kitasatosporales</taxon>
        <taxon>Streptomycetaceae</taxon>
        <taxon>Embleya</taxon>
    </lineage>
</organism>
<dbReference type="EMBL" id="BIFH01000038">
    <property type="protein sequence ID" value="GCE00297.1"/>
    <property type="molecule type" value="Genomic_DNA"/>
</dbReference>
<comment type="caution">
    <text evidence="2">The sequence shown here is derived from an EMBL/GenBank/DDBJ whole genome shotgun (WGS) entry which is preliminary data.</text>
</comment>
<dbReference type="InterPro" id="IPR011032">
    <property type="entry name" value="GroES-like_sf"/>
</dbReference>
<dbReference type="SUPFAM" id="SSF50129">
    <property type="entry name" value="GroES-like"/>
    <property type="match status" value="1"/>
</dbReference>
<dbReference type="Gene3D" id="3.90.180.10">
    <property type="entry name" value="Medium-chain alcohol dehydrogenases, catalytic domain"/>
    <property type="match status" value="1"/>
</dbReference>
<dbReference type="PANTHER" id="PTHR44013">
    <property type="entry name" value="ZINC-TYPE ALCOHOL DEHYDROGENASE-LIKE PROTEIN C16A3.02C"/>
    <property type="match status" value="1"/>
</dbReference>
<sequence length="339" mass="34138">MSTQATMRAIVAHGYGPPTGLTLAEVPIPEPGPGRIRVRIAATALNPADLNTLGGAFGDLVPLAFPHVPGSDFAGTVTDVGAGVTRFAPGDEVFGVALPRAAVGMAAMLADPPSLTTGTAAEYAVFEADSPALAPRPAGLSAERAAALPIVGLTALAVLRAGRFRAGDRVLVIGATGGVGSAVLPLLAEAGVHVIATAGAVDAGWVRGLGAGEVVDHHAVDTVADVARRYPASLHGVVNLALPGDALTGHPALIRPGGRLLNIAFPAPDPADFADRDITVETVYGAARPGDLDALAAHALAGTLPDPIGARYTLADGVRAYVALREEHTRGKIVVTIDD</sequence>
<gene>
    <name evidence="2" type="primary">qor_7</name>
    <name evidence="2" type="ORF">EHYA_08022</name>
</gene>
<dbReference type="PANTHER" id="PTHR44013:SF1">
    <property type="entry name" value="ZINC-TYPE ALCOHOL DEHYDROGENASE-LIKE PROTEIN C16A3.02C"/>
    <property type="match status" value="1"/>
</dbReference>
<reference evidence="2 3" key="1">
    <citation type="submission" date="2018-12" db="EMBL/GenBank/DDBJ databases">
        <title>Draft genome sequence of Embleya hyalina NBRC 13850T.</title>
        <authorList>
            <person name="Komaki H."/>
            <person name="Hosoyama A."/>
            <person name="Kimura A."/>
            <person name="Ichikawa N."/>
            <person name="Tamura T."/>
        </authorList>
    </citation>
    <scope>NUCLEOTIDE SEQUENCE [LARGE SCALE GENOMIC DNA]</scope>
    <source>
        <strain evidence="2 3">NBRC 13850</strain>
    </source>
</reference>
<evidence type="ECO:0000259" key="1">
    <source>
        <dbReference type="SMART" id="SM00829"/>
    </source>
</evidence>
<dbReference type="CDD" id="cd05289">
    <property type="entry name" value="MDR_like_2"/>
    <property type="match status" value="1"/>
</dbReference>
<evidence type="ECO:0000313" key="3">
    <source>
        <dbReference type="Proteomes" id="UP000286931"/>
    </source>
</evidence>
<dbReference type="SMART" id="SM00829">
    <property type="entry name" value="PKS_ER"/>
    <property type="match status" value="1"/>
</dbReference>
<name>A0A401Z0C1_9ACTN</name>
<dbReference type="Proteomes" id="UP000286931">
    <property type="component" value="Unassembled WGS sequence"/>
</dbReference>
<dbReference type="InterPro" id="IPR020843">
    <property type="entry name" value="ER"/>
</dbReference>
<evidence type="ECO:0000313" key="2">
    <source>
        <dbReference type="EMBL" id="GCE00297.1"/>
    </source>
</evidence>
<dbReference type="InterPro" id="IPR052733">
    <property type="entry name" value="Chloroplast_QOR"/>
</dbReference>
<dbReference type="SUPFAM" id="SSF51735">
    <property type="entry name" value="NAD(P)-binding Rossmann-fold domains"/>
    <property type="match status" value="1"/>
</dbReference>
<dbReference type="AlphaFoldDB" id="A0A401Z0C1"/>
<dbReference type="RefSeq" id="WP_246127194.1">
    <property type="nucleotide sequence ID" value="NZ_BIFH01000038.1"/>
</dbReference>
<dbReference type="Pfam" id="PF08240">
    <property type="entry name" value="ADH_N"/>
    <property type="match status" value="1"/>
</dbReference>
<dbReference type="Gene3D" id="3.40.50.720">
    <property type="entry name" value="NAD(P)-binding Rossmann-like Domain"/>
    <property type="match status" value="1"/>
</dbReference>
<keyword evidence="3" id="KW-1185">Reference proteome</keyword>
<dbReference type="GO" id="GO:0016491">
    <property type="term" value="F:oxidoreductase activity"/>
    <property type="evidence" value="ECO:0007669"/>
    <property type="project" value="InterPro"/>
</dbReference>
<protein>
    <submittedName>
        <fullName evidence="2">NADPH:quinone reductase</fullName>
    </submittedName>
</protein>
<dbReference type="InterPro" id="IPR036291">
    <property type="entry name" value="NAD(P)-bd_dom_sf"/>
</dbReference>
<dbReference type="Pfam" id="PF13602">
    <property type="entry name" value="ADH_zinc_N_2"/>
    <property type="match status" value="1"/>
</dbReference>